<dbReference type="Proteomes" id="UP000439113">
    <property type="component" value="Unassembled WGS sequence"/>
</dbReference>
<dbReference type="SUPFAM" id="SSF51735">
    <property type="entry name" value="NAD(P)-binding Rossmann-fold domains"/>
    <property type="match status" value="1"/>
</dbReference>
<dbReference type="CDD" id="cd05276">
    <property type="entry name" value="p53_inducible_oxidoreductase"/>
    <property type="match status" value="1"/>
</dbReference>
<comment type="caution">
    <text evidence="4">The sequence shown here is derived from an EMBL/GenBank/DDBJ whole genome shotgun (WGS) entry which is preliminary data.</text>
</comment>
<dbReference type="NCBIfam" id="TIGR02824">
    <property type="entry name" value="quinone_pig3"/>
    <property type="match status" value="1"/>
</dbReference>
<organism evidence="4 5">
    <name type="scientific">Rhodoblastus acidophilus</name>
    <name type="common">Rhodopseudomonas acidophila</name>
    <dbReference type="NCBI Taxonomy" id="1074"/>
    <lineage>
        <taxon>Bacteria</taxon>
        <taxon>Pseudomonadati</taxon>
        <taxon>Pseudomonadota</taxon>
        <taxon>Alphaproteobacteria</taxon>
        <taxon>Hyphomicrobiales</taxon>
        <taxon>Rhodoblastaceae</taxon>
        <taxon>Rhodoblastus</taxon>
    </lineage>
</organism>
<sequence>MMSLPAQMREIVFDGAGGPEVIKLQEAPVPTPGPGQVLVEVVAAGVNRPDCIQRAGLYPPPPGETQIPGLEIAGRVVALGDGASLKVGDEICALVGSGGYAEYCVADAALCLKKPAPLSLVEAAGVPETAFTVYDNVFTRGALQPGEVFLVHGGSSGIGSTAIQLAKHFGAKVFATAGSAEKCAFCLELGADVAINYREEDFVAVVKEKTGKKGANVILDMVGGPYLQRNVQALAPDGRLVQIAFLQGSKVKDFDFMSVMLKRLTITGATLRSRPLAAKTAIASALREQVWPLLESGAVMPKLHATFPLEQARQAHELMESSAHLGKIVLVTGR</sequence>
<dbReference type="SUPFAM" id="SSF50129">
    <property type="entry name" value="GroES-like"/>
    <property type="match status" value="1"/>
</dbReference>
<dbReference type="InterPro" id="IPR020843">
    <property type="entry name" value="ER"/>
</dbReference>
<proteinExistence type="predicted"/>
<dbReference type="Gene3D" id="3.90.180.10">
    <property type="entry name" value="Medium-chain alcohol dehydrogenases, catalytic domain"/>
    <property type="match status" value="1"/>
</dbReference>
<dbReference type="InterPro" id="IPR011032">
    <property type="entry name" value="GroES-like_sf"/>
</dbReference>
<dbReference type="Pfam" id="PF00107">
    <property type="entry name" value="ADH_zinc_N"/>
    <property type="match status" value="1"/>
</dbReference>
<keyword evidence="2" id="KW-0560">Oxidoreductase</keyword>
<dbReference type="SMART" id="SM00829">
    <property type="entry name" value="PKS_ER"/>
    <property type="match status" value="1"/>
</dbReference>
<evidence type="ECO:0000259" key="3">
    <source>
        <dbReference type="SMART" id="SM00829"/>
    </source>
</evidence>
<evidence type="ECO:0000313" key="4">
    <source>
        <dbReference type="EMBL" id="MTV32633.1"/>
    </source>
</evidence>
<dbReference type="GO" id="GO:0070402">
    <property type="term" value="F:NADPH binding"/>
    <property type="evidence" value="ECO:0007669"/>
    <property type="project" value="TreeGrafter"/>
</dbReference>
<dbReference type="InterPro" id="IPR013149">
    <property type="entry name" value="ADH-like_C"/>
</dbReference>
<dbReference type="InterPro" id="IPR036291">
    <property type="entry name" value="NAD(P)-bd_dom_sf"/>
</dbReference>
<keyword evidence="1" id="KW-0521">NADP</keyword>
<gene>
    <name evidence="4" type="ORF">GJ654_16730</name>
</gene>
<dbReference type="PANTHER" id="PTHR48106:SF8">
    <property type="entry name" value="OS02G0805600 PROTEIN"/>
    <property type="match status" value="1"/>
</dbReference>
<evidence type="ECO:0000256" key="2">
    <source>
        <dbReference type="ARBA" id="ARBA00023002"/>
    </source>
</evidence>
<dbReference type="GO" id="GO:0016651">
    <property type="term" value="F:oxidoreductase activity, acting on NAD(P)H"/>
    <property type="evidence" value="ECO:0007669"/>
    <property type="project" value="TreeGrafter"/>
</dbReference>
<feature type="domain" description="Enoyl reductase (ER)" evidence="3">
    <location>
        <begin position="17"/>
        <end position="330"/>
    </location>
</feature>
<name>A0A6N8DTW6_RHOAC</name>
<evidence type="ECO:0000256" key="1">
    <source>
        <dbReference type="ARBA" id="ARBA00022857"/>
    </source>
</evidence>
<dbReference type="Pfam" id="PF08240">
    <property type="entry name" value="ADH_N"/>
    <property type="match status" value="1"/>
</dbReference>
<evidence type="ECO:0000313" key="5">
    <source>
        <dbReference type="Proteomes" id="UP000439113"/>
    </source>
</evidence>
<dbReference type="EMBL" id="WNKS01000019">
    <property type="protein sequence ID" value="MTV32633.1"/>
    <property type="molecule type" value="Genomic_DNA"/>
</dbReference>
<dbReference type="PANTHER" id="PTHR48106">
    <property type="entry name" value="QUINONE OXIDOREDUCTASE PIG3-RELATED"/>
    <property type="match status" value="1"/>
</dbReference>
<reference evidence="4 5" key="1">
    <citation type="submission" date="2019-11" db="EMBL/GenBank/DDBJ databases">
        <title>Whole-genome sequence of a Rhodoblastus acidophilus DSM 142.</title>
        <authorList>
            <person name="Kyndt J.A."/>
            <person name="Meyer T.E."/>
        </authorList>
    </citation>
    <scope>NUCLEOTIDE SEQUENCE [LARGE SCALE GENOMIC DNA]</scope>
    <source>
        <strain evidence="4 5">DSM 142</strain>
    </source>
</reference>
<dbReference type="InterPro" id="IPR013154">
    <property type="entry name" value="ADH-like_N"/>
</dbReference>
<accession>A0A6N8DTW6</accession>
<protein>
    <submittedName>
        <fullName evidence="4">Zinc-binding dehydrogenase</fullName>
    </submittedName>
</protein>
<dbReference type="AlphaFoldDB" id="A0A6N8DTW6"/>
<dbReference type="InterPro" id="IPR014189">
    <property type="entry name" value="Quinone_OxRdtase_PIG3"/>
</dbReference>
<dbReference type="Gene3D" id="3.40.50.720">
    <property type="entry name" value="NAD(P)-binding Rossmann-like Domain"/>
    <property type="match status" value="1"/>
</dbReference>